<evidence type="ECO:0000313" key="3">
    <source>
        <dbReference type="Proteomes" id="UP000515703"/>
    </source>
</evidence>
<keyword evidence="3" id="KW-1185">Reference proteome</keyword>
<gene>
    <name evidence="2" type="ORF">bsdcttw_14340</name>
</gene>
<dbReference type="InterPro" id="IPR045765">
    <property type="entry name" value="DUF6133"/>
</dbReference>
<organism evidence="2 3">
    <name type="scientific">Anaerocolumna chitinilytica</name>
    <dbReference type="NCBI Taxonomy" id="1727145"/>
    <lineage>
        <taxon>Bacteria</taxon>
        <taxon>Bacillati</taxon>
        <taxon>Bacillota</taxon>
        <taxon>Clostridia</taxon>
        <taxon>Lachnospirales</taxon>
        <taxon>Lachnospiraceae</taxon>
        <taxon>Anaerocolumna</taxon>
    </lineage>
</organism>
<keyword evidence="1" id="KW-0472">Membrane</keyword>
<keyword evidence="1" id="KW-1133">Transmembrane helix</keyword>
<dbReference type="RefSeq" id="WP_185258723.1">
    <property type="nucleotide sequence ID" value="NZ_AP023368.1"/>
</dbReference>
<dbReference type="KEGG" id="acht:bsdcttw_14340"/>
<dbReference type="AlphaFoldDB" id="A0A7I8DIW4"/>
<reference evidence="2 3" key="1">
    <citation type="submission" date="2020-08" db="EMBL/GenBank/DDBJ databases">
        <title>Draft genome sequencing of an Anaerocolumna strain isolated from anoxic soil subjected to BSD treatment.</title>
        <authorList>
            <person name="Uek A."/>
            <person name="Tonouchi A."/>
        </authorList>
    </citation>
    <scope>NUCLEOTIDE SEQUENCE [LARGE SCALE GENOMIC DNA]</scope>
    <source>
        <strain evidence="2 3">CTTW</strain>
    </source>
</reference>
<evidence type="ECO:0000313" key="2">
    <source>
        <dbReference type="EMBL" id="BCJ98393.1"/>
    </source>
</evidence>
<dbReference type="EMBL" id="AP023368">
    <property type="protein sequence ID" value="BCJ98393.1"/>
    <property type="molecule type" value="Genomic_DNA"/>
</dbReference>
<dbReference type="Proteomes" id="UP000515703">
    <property type="component" value="Chromosome"/>
</dbReference>
<evidence type="ECO:0000256" key="1">
    <source>
        <dbReference type="SAM" id="Phobius"/>
    </source>
</evidence>
<reference evidence="2 3" key="2">
    <citation type="submission" date="2020-08" db="EMBL/GenBank/DDBJ databases">
        <authorList>
            <person name="Ueki A."/>
            <person name="Tonouchi A."/>
        </authorList>
    </citation>
    <scope>NUCLEOTIDE SEQUENCE [LARGE SCALE GENOMIC DNA]</scope>
    <source>
        <strain evidence="2 3">CTTW</strain>
    </source>
</reference>
<accession>A0A7I8DIW4</accession>
<name>A0A7I8DIW4_9FIRM</name>
<proteinExistence type="predicted"/>
<feature type="transmembrane region" description="Helical" evidence="1">
    <location>
        <begin position="41"/>
        <end position="62"/>
    </location>
</feature>
<dbReference type="Pfam" id="PF19629">
    <property type="entry name" value="DUF6133"/>
    <property type="match status" value="1"/>
</dbReference>
<protein>
    <submittedName>
        <fullName evidence="2">Uncharacterized protein</fullName>
    </submittedName>
</protein>
<sequence>MRKFNEFTQKKIIAFKVKAAKVVEAAINKLSENNGNFLEEALKYIIGLVIGALFMGGIYLLFKNVIIPSVGTKVQDFFNFSA</sequence>
<keyword evidence="1" id="KW-0812">Transmembrane</keyword>